<organism evidence="1 2">
    <name type="scientific">Oryza sativa subsp. indica</name>
    <name type="common">Rice</name>
    <dbReference type="NCBI Taxonomy" id="39946"/>
    <lineage>
        <taxon>Eukaryota</taxon>
        <taxon>Viridiplantae</taxon>
        <taxon>Streptophyta</taxon>
        <taxon>Embryophyta</taxon>
        <taxon>Tracheophyta</taxon>
        <taxon>Spermatophyta</taxon>
        <taxon>Magnoliopsida</taxon>
        <taxon>Liliopsida</taxon>
        <taxon>Poales</taxon>
        <taxon>Poaceae</taxon>
        <taxon>BOP clade</taxon>
        <taxon>Oryzoideae</taxon>
        <taxon>Oryzeae</taxon>
        <taxon>Oryzinae</taxon>
        <taxon>Oryza</taxon>
        <taxon>Oryza sativa</taxon>
    </lineage>
</organism>
<dbReference type="EMBL" id="CM000130">
    <property type="protein sequence ID" value="EEC78909.1"/>
    <property type="molecule type" value="Genomic_DNA"/>
</dbReference>
<accession>B8AW40</accession>
<dbReference type="HOGENOM" id="CLU_2041913_0_0_1"/>
<dbReference type="Gramene" id="BGIOSGA018374-TA">
    <property type="protein sequence ID" value="BGIOSGA018374-PA"/>
    <property type="gene ID" value="BGIOSGA018374"/>
</dbReference>
<protein>
    <submittedName>
        <fullName evidence="1">Uncharacterized protein</fullName>
    </submittedName>
</protein>
<dbReference type="STRING" id="39946.B8AW40"/>
<dbReference type="AlphaFoldDB" id="B8AW40"/>
<evidence type="ECO:0000313" key="1">
    <source>
        <dbReference type="EMBL" id="EEC78909.1"/>
    </source>
</evidence>
<reference evidence="1 2" key="1">
    <citation type="journal article" date="2005" name="PLoS Biol.">
        <title>The genomes of Oryza sativa: a history of duplications.</title>
        <authorList>
            <person name="Yu J."/>
            <person name="Wang J."/>
            <person name="Lin W."/>
            <person name="Li S."/>
            <person name="Li H."/>
            <person name="Zhou J."/>
            <person name="Ni P."/>
            <person name="Dong W."/>
            <person name="Hu S."/>
            <person name="Zeng C."/>
            <person name="Zhang J."/>
            <person name="Zhang Y."/>
            <person name="Li R."/>
            <person name="Xu Z."/>
            <person name="Li S."/>
            <person name="Li X."/>
            <person name="Zheng H."/>
            <person name="Cong L."/>
            <person name="Lin L."/>
            <person name="Yin J."/>
            <person name="Geng J."/>
            <person name="Li G."/>
            <person name="Shi J."/>
            <person name="Liu J."/>
            <person name="Lv H."/>
            <person name="Li J."/>
            <person name="Wang J."/>
            <person name="Deng Y."/>
            <person name="Ran L."/>
            <person name="Shi X."/>
            <person name="Wang X."/>
            <person name="Wu Q."/>
            <person name="Li C."/>
            <person name="Ren X."/>
            <person name="Wang J."/>
            <person name="Wang X."/>
            <person name="Li D."/>
            <person name="Liu D."/>
            <person name="Zhang X."/>
            <person name="Ji Z."/>
            <person name="Zhao W."/>
            <person name="Sun Y."/>
            <person name="Zhang Z."/>
            <person name="Bao J."/>
            <person name="Han Y."/>
            <person name="Dong L."/>
            <person name="Ji J."/>
            <person name="Chen P."/>
            <person name="Wu S."/>
            <person name="Liu J."/>
            <person name="Xiao Y."/>
            <person name="Bu D."/>
            <person name="Tan J."/>
            <person name="Yang L."/>
            <person name="Ye C."/>
            <person name="Zhang J."/>
            <person name="Xu J."/>
            <person name="Zhou Y."/>
            <person name="Yu Y."/>
            <person name="Zhang B."/>
            <person name="Zhuang S."/>
            <person name="Wei H."/>
            <person name="Liu B."/>
            <person name="Lei M."/>
            <person name="Yu H."/>
            <person name="Li Y."/>
            <person name="Xu H."/>
            <person name="Wei S."/>
            <person name="He X."/>
            <person name="Fang L."/>
            <person name="Zhang Z."/>
            <person name="Zhang Y."/>
            <person name="Huang X."/>
            <person name="Su Z."/>
            <person name="Tong W."/>
            <person name="Li J."/>
            <person name="Tong Z."/>
            <person name="Li S."/>
            <person name="Ye J."/>
            <person name="Wang L."/>
            <person name="Fang L."/>
            <person name="Lei T."/>
            <person name="Chen C."/>
            <person name="Chen H."/>
            <person name="Xu Z."/>
            <person name="Li H."/>
            <person name="Huang H."/>
            <person name="Zhang F."/>
            <person name="Xu H."/>
            <person name="Li N."/>
            <person name="Zhao C."/>
            <person name="Li S."/>
            <person name="Dong L."/>
            <person name="Huang Y."/>
            <person name="Li L."/>
            <person name="Xi Y."/>
            <person name="Qi Q."/>
            <person name="Li W."/>
            <person name="Zhang B."/>
            <person name="Hu W."/>
            <person name="Zhang Y."/>
            <person name="Tian X."/>
            <person name="Jiao Y."/>
            <person name="Liang X."/>
            <person name="Jin J."/>
            <person name="Gao L."/>
            <person name="Zheng W."/>
            <person name="Hao B."/>
            <person name="Liu S."/>
            <person name="Wang W."/>
            <person name="Yuan L."/>
            <person name="Cao M."/>
            <person name="McDermott J."/>
            <person name="Samudrala R."/>
            <person name="Wang J."/>
            <person name="Wong G.K."/>
            <person name="Yang H."/>
        </authorList>
    </citation>
    <scope>NUCLEOTIDE SEQUENCE [LARGE SCALE GENOMIC DNA]</scope>
    <source>
        <strain evidence="2">cv. 93-11</strain>
    </source>
</reference>
<dbReference type="Proteomes" id="UP000007015">
    <property type="component" value="Chromosome 5"/>
</dbReference>
<gene>
    <name evidence="1" type="ORF">OsI_19305</name>
</gene>
<evidence type="ECO:0000313" key="2">
    <source>
        <dbReference type="Proteomes" id="UP000007015"/>
    </source>
</evidence>
<keyword evidence="2" id="KW-1185">Reference proteome</keyword>
<proteinExistence type="predicted"/>
<name>B8AW40_ORYSI</name>
<sequence length="121" mass="13899">MAPEWCRIWWPQRRLQPEPLPAPQRFVLFGWLFARTDSVDVVVGAALPQEEILRSFPTPEALQFDARCLAVKQQLFGRAMMNESMNICAYKPQRWCGPENQDLGGSKGIFILECPYASRDL</sequence>